<sequence length="316" mass="35485">MVGSFLEIELLVRYIGYIFYNRTQYEILLALLNHGRATPDKISSHSRLSQNQAESALALFFSHHLVTKQSRDEKGHPVLEFVLDETNIGRFLFVVVKRMEIIMKEEGQKDAGWTCPGCQRVFPQSESITLYDSARGCYACNRCLTQLHRSNVKETGDTPEQRTIRASVGKVLALAKELLAVYKKKPTEIEDQLASVLSHFEAMKRNRPEGEGHKSNLCSGSGISKESVEYDLDEEGEQEQGQTAEEKDMWNREMAEESSGDSIDDAGRHGMHNNGREKKKKKQGEQDQRGQDALFPAIIPPPAAMGQTARDGSQLP</sequence>
<feature type="non-terminal residue" evidence="2">
    <location>
        <position position="1"/>
    </location>
</feature>
<feature type="compositionally biased region" description="Basic and acidic residues" evidence="1">
    <location>
        <begin position="244"/>
        <end position="255"/>
    </location>
</feature>
<comment type="caution">
    <text evidence="2">The sequence shown here is derived from an EMBL/GenBank/DDBJ whole genome shotgun (WGS) entry which is preliminary data.</text>
</comment>
<proteinExistence type="predicted"/>
<evidence type="ECO:0000313" key="3">
    <source>
        <dbReference type="Proteomes" id="UP000265618"/>
    </source>
</evidence>
<protein>
    <recommendedName>
        <fullName evidence="4">Transcription initiation factor IIE subunit alpha</fullName>
    </recommendedName>
</protein>
<dbReference type="AlphaFoldDB" id="A0A9K3GIB6"/>
<reference evidence="2 3" key="1">
    <citation type="journal article" date="2018" name="PLoS ONE">
        <title>The draft genome of Kipferlia bialata reveals reductive genome evolution in fornicate parasites.</title>
        <authorList>
            <person name="Tanifuji G."/>
            <person name="Takabayashi S."/>
            <person name="Kume K."/>
            <person name="Takagi M."/>
            <person name="Nakayama T."/>
            <person name="Kamikawa R."/>
            <person name="Inagaki Y."/>
            <person name="Hashimoto T."/>
        </authorList>
    </citation>
    <scope>NUCLEOTIDE SEQUENCE [LARGE SCALE GENOMIC DNA]</scope>
    <source>
        <strain evidence="2">NY0173</strain>
    </source>
</reference>
<dbReference type="EMBL" id="BDIP01001318">
    <property type="protein sequence ID" value="GIQ84133.1"/>
    <property type="molecule type" value="Genomic_DNA"/>
</dbReference>
<accession>A0A9K3GIB6</accession>
<feature type="region of interest" description="Disordered" evidence="1">
    <location>
        <begin position="229"/>
        <end position="316"/>
    </location>
</feature>
<dbReference type="Proteomes" id="UP000265618">
    <property type="component" value="Unassembled WGS sequence"/>
</dbReference>
<gene>
    <name evidence="2" type="ORF">KIPB_005575</name>
</gene>
<keyword evidence="3" id="KW-1185">Reference proteome</keyword>
<evidence type="ECO:0008006" key="4">
    <source>
        <dbReference type="Google" id="ProtNLM"/>
    </source>
</evidence>
<evidence type="ECO:0000313" key="2">
    <source>
        <dbReference type="EMBL" id="GIQ84133.1"/>
    </source>
</evidence>
<feature type="compositionally biased region" description="Acidic residues" evidence="1">
    <location>
        <begin position="229"/>
        <end position="238"/>
    </location>
</feature>
<dbReference type="SUPFAM" id="SSF57783">
    <property type="entry name" value="Zinc beta-ribbon"/>
    <property type="match status" value="1"/>
</dbReference>
<organism evidence="2 3">
    <name type="scientific">Kipferlia bialata</name>
    <dbReference type="NCBI Taxonomy" id="797122"/>
    <lineage>
        <taxon>Eukaryota</taxon>
        <taxon>Metamonada</taxon>
        <taxon>Carpediemonas-like organisms</taxon>
        <taxon>Kipferlia</taxon>
    </lineage>
</organism>
<name>A0A9K3GIB6_9EUKA</name>
<evidence type="ECO:0000256" key="1">
    <source>
        <dbReference type="SAM" id="MobiDB-lite"/>
    </source>
</evidence>